<evidence type="ECO:0000256" key="3">
    <source>
        <dbReference type="ARBA" id="ARBA00022912"/>
    </source>
</evidence>
<protein>
    <submittedName>
        <fullName evidence="6">Putative low molecular weight protein-tyrosine-phosphatase slr0328</fullName>
        <ecNumber evidence="6">3.1.3.48</ecNumber>
    </submittedName>
</protein>
<dbReference type="InterPro" id="IPR023485">
    <property type="entry name" value="Ptyr_pPase"/>
</dbReference>
<proteinExistence type="inferred from homology"/>
<dbReference type="AlphaFoldDB" id="A0A1G4G6S8"/>
<evidence type="ECO:0000256" key="4">
    <source>
        <dbReference type="PIRSR" id="PIRSR617867-1"/>
    </source>
</evidence>
<dbReference type="KEGG" id="pmuc:ING2E5A_1374"/>
<dbReference type="InterPro" id="IPR017867">
    <property type="entry name" value="Tyr_phospatase_low_mol_wt"/>
</dbReference>
<dbReference type="GO" id="GO:0004725">
    <property type="term" value="F:protein tyrosine phosphatase activity"/>
    <property type="evidence" value="ECO:0007669"/>
    <property type="project" value="UniProtKB-EC"/>
</dbReference>
<dbReference type="PRINTS" id="PR00719">
    <property type="entry name" value="LMWPTPASE"/>
</dbReference>
<feature type="domain" description="Phosphotyrosine protein phosphatase I" evidence="5">
    <location>
        <begin position="11"/>
        <end position="161"/>
    </location>
</feature>
<feature type="active site" description="Nucleophile" evidence="4">
    <location>
        <position position="17"/>
    </location>
</feature>
<dbReference type="Proteomes" id="UP000178485">
    <property type="component" value="Chromosome i"/>
</dbReference>
<evidence type="ECO:0000259" key="5">
    <source>
        <dbReference type="SMART" id="SM00226"/>
    </source>
</evidence>
<accession>A0A1G4G6S8</accession>
<dbReference type="PANTHER" id="PTHR47439">
    <property type="entry name" value="LOW MOLECULAR WEIGHT PHOSPHOTYROSINE PROTEIN PHOSPHATASE-RELATED"/>
    <property type="match status" value="1"/>
</dbReference>
<dbReference type="SUPFAM" id="SSF52788">
    <property type="entry name" value="Phosphotyrosine protein phosphatases I"/>
    <property type="match status" value="1"/>
</dbReference>
<dbReference type="SMART" id="SM00226">
    <property type="entry name" value="LMWPc"/>
    <property type="match status" value="1"/>
</dbReference>
<feature type="active site" description="Proton donor" evidence="4">
    <location>
        <position position="135"/>
    </location>
</feature>
<keyword evidence="2 6" id="KW-0378">Hydrolase</keyword>
<sequence>MQNPPSKLQQVNVLFVCLGNICRSPAAEGILKKMVADNHLEESIIVDSAGTSGWHEGELPDDRMRMHGQRRGYNFSSLARKFERSDFDRFDYIVVMDDDNYRNVRKLARTEEDVAKIHRMIDYSKKYSHHQKVPDPYYGGSSGFELVMDLLEDACENLLEEIKSCLM</sequence>
<dbReference type="RefSeq" id="WP_071136735.1">
    <property type="nucleotide sequence ID" value="NZ_DUQN01000104.1"/>
</dbReference>
<evidence type="ECO:0000313" key="6">
    <source>
        <dbReference type="EMBL" id="SCM57515.1"/>
    </source>
</evidence>
<reference evidence="6 7" key="1">
    <citation type="submission" date="2016-08" db="EMBL/GenBank/DDBJ databases">
        <authorList>
            <person name="Seilhamer J.J."/>
        </authorList>
    </citation>
    <scope>NUCLEOTIDE SEQUENCE [LARGE SCALE GENOMIC DNA]</scope>
    <source>
        <strain evidence="6">ING2-E5A</strain>
    </source>
</reference>
<feature type="active site" evidence="4">
    <location>
        <position position="23"/>
    </location>
</feature>
<dbReference type="EMBL" id="LT608328">
    <property type="protein sequence ID" value="SCM57515.1"/>
    <property type="molecule type" value="Genomic_DNA"/>
</dbReference>
<dbReference type="Pfam" id="PF01451">
    <property type="entry name" value="LMWPc"/>
    <property type="match status" value="1"/>
</dbReference>
<dbReference type="CDD" id="cd16343">
    <property type="entry name" value="LMWPTP"/>
    <property type="match status" value="1"/>
</dbReference>
<dbReference type="InterPro" id="IPR052995">
    <property type="entry name" value="LMW-PTP"/>
</dbReference>
<dbReference type="EC" id="3.1.3.48" evidence="6"/>
<gene>
    <name evidence="6" type="ORF">ING2E5A_1374</name>
</gene>
<dbReference type="Gene3D" id="3.40.50.2300">
    <property type="match status" value="1"/>
</dbReference>
<evidence type="ECO:0000313" key="7">
    <source>
        <dbReference type="Proteomes" id="UP000178485"/>
    </source>
</evidence>
<name>A0A1G4G6S8_9BACT</name>
<comment type="similarity">
    <text evidence="1">Belongs to the low molecular weight phosphotyrosine protein phosphatase family.</text>
</comment>
<evidence type="ECO:0000256" key="2">
    <source>
        <dbReference type="ARBA" id="ARBA00022801"/>
    </source>
</evidence>
<dbReference type="PANTHER" id="PTHR47439:SF1">
    <property type="entry name" value="ACID PHOSPHATASE"/>
    <property type="match status" value="1"/>
</dbReference>
<evidence type="ECO:0000256" key="1">
    <source>
        <dbReference type="ARBA" id="ARBA00011063"/>
    </source>
</evidence>
<dbReference type="STRING" id="1642646.ING2E5A_1374"/>
<dbReference type="InterPro" id="IPR036196">
    <property type="entry name" value="Ptyr_pPase_sf"/>
</dbReference>
<organism evidence="6 7">
    <name type="scientific">Petrimonas mucosa</name>
    <dbReference type="NCBI Taxonomy" id="1642646"/>
    <lineage>
        <taxon>Bacteria</taxon>
        <taxon>Pseudomonadati</taxon>
        <taxon>Bacteroidota</taxon>
        <taxon>Bacteroidia</taxon>
        <taxon>Bacteroidales</taxon>
        <taxon>Dysgonomonadaceae</taxon>
        <taxon>Petrimonas</taxon>
    </lineage>
</organism>
<keyword evidence="3" id="KW-0904">Protein phosphatase</keyword>
<keyword evidence="7" id="KW-1185">Reference proteome</keyword>
<dbReference type="FunFam" id="3.40.50.2300:FF:000113">
    <property type="entry name" value="Low molecular weight protein-tyrosine-phosphatase"/>
    <property type="match status" value="1"/>
</dbReference>